<keyword evidence="3" id="KW-1185">Reference proteome</keyword>
<feature type="compositionally biased region" description="Acidic residues" evidence="1">
    <location>
        <begin position="159"/>
        <end position="177"/>
    </location>
</feature>
<reference evidence="3" key="1">
    <citation type="journal article" date="2011" name="Nature">
        <title>Genome sequence and analysis of the tuber crop potato.</title>
        <authorList>
            <consortium name="The Potato Genome Sequencing Consortium"/>
        </authorList>
    </citation>
    <scope>NUCLEOTIDE SEQUENCE [LARGE SCALE GENOMIC DNA]</scope>
    <source>
        <strain evidence="3">cv. DM1-3 516 R44</strain>
    </source>
</reference>
<evidence type="ECO:0000313" key="2">
    <source>
        <dbReference type="EnsemblPlants" id="PGSC0003DMT400089875"/>
    </source>
</evidence>
<dbReference type="PaxDb" id="4113-PGSC0003DMT400089875"/>
<dbReference type="Proteomes" id="UP000011115">
    <property type="component" value="Unassembled WGS sequence"/>
</dbReference>
<evidence type="ECO:0000256" key="1">
    <source>
        <dbReference type="SAM" id="MobiDB-lite"/>
    </source>
</evidence>
<organism evidence="2 3">
    <name type="scientific">Solanum tuberosum</name>
    <name type="common">Potato</name>
    <dbReference type="NCBI Taxonomy" id="4113"/>
    <lineage>
        <taxon>Eukaryota</taxon>
        <taxon>Viridiplantae</taxon>
        <taxon>Streptophyta</taxon>
        <taxon>Embryophyta</taxon>
        <taxon>Tracheophyta</taxon>
        <taxon>Spermatophyta</taxon>
        <taxon>Magnoliopsida</taxon>
        <taxon>eudicotyledons</taxon>
        <taxon>Gunneridae</taxon>
        <taxon>Pentapetalae</taxon>
        <taxon>asterids</taxon>
        <taxon>lamiids</taxon>
        <taxon>Solanales</taxon>
        <taxon>Solanaceae</taxon>
        <taxon>Solanoideae</taxon>
        <taxon>Solaneae</taxon>
        <taxon>Solanum</taxon>
    </lineage>
</organism>
<feature type="region of interest" description="Disordered" evidence="1">
    <location>
        <begin position="150"/>
        <end position="177"/>
    </location>
</feature>
<reference evidence="2" key="2">
    <citation type="submission" date="2015-06" db="UniProtKB">
        <authorList>
            <consortium name="EnsemblPlants"/>
        </authorList>
    </citation>
    <scope>IDENTIFICATION</scope>
    <source>
        <strain evidence="2">DM1-3 516 R44</strain>
    </source>
</reference>
<name>M1DJ42_SOLTU</name>
<protein>
    <recommendedName>
        <fullName evidence="4">Polyprotein protein</fullName>
    </recommendedName>
</protein>
<dbReference type="EnsemblPlants" id="PGSC0003DMT400089875">
    <property type="protein sequence ID" value="PGSC0003DMT400089875"/>
    <property type="gene ID" value="PGSC0003DMG400039446"/>
</dbReference>
<dbReference type="AlphaFoldDB" id="M1DJ42"/>
<sequence length="177" mass="18981">MRDVEVTPSSAIDIQCIEVEVDRRRTAPVYTSLEVNVDSLPAKSSSPTPASEPLADTRVARLERSIPGMIESAILAALTLLQTSVDALTLSVTDCESRQWKSSEVSALKAEVADLRKDVNYPKFTDFGSLIERADDLDALETSGIPLATIGDVQRGGTTDDDSDAGTDEELLAAPEE</sequence>
<dbReference type="HOGENOM" id="CLU_029307_2_2_1"/>
<evidence type="ECO:0008006" key="4">
    <source>
        <dbReference type="Google" id="ProtNLM"/>
    </source>
</evidence>
<accession>M1DJ42</accession>
<evidence type="ECO:0000313" key="3">
    <source>
        <dbReference type="Proteomes" id="UP000011115"/>
    </source>
</evidence>
<dbReference type="InParanoid" id="M1DJ42"/>
<dbReference type="Gramene" id="PGSC0003DMT400089875">
    <property type="protein sequence ID" value="PGSC0003DMT400089875"/>
    <property type="gene ID" value="PGSC0003DMG400039446"/>
</dbReference>
<proteinExistence type="predicted"/>